<organism evidence="2">
    <name type="scientific">Schistocephalus solidus</name>
    <name type="common">Tapeworm</name>
    <dbReference type="NCBI Taxonomy" id="70667"/>
    <lineage>
        <taxon>Eukaryota</taxon>
        <taxon>Metazoa</taxon>
        <taxon>Spiralia</taxon>
        <taxon>Lophotrochozoa</taxon>
        <taxon>Platyhelminthes</taxon>
        <taxon>Cestoda</taxon>
        <taxon>Eucestoda</taxon>
        <taxon>Diphyllobothriidea</taxon>
        <taxon>Diphyllobothriidae</taxon>
        <taxon>Schistocephalus</taxon>
    </lineage>
</organism>
<dbReference type="EMBL" id="GEEE01017352">
    <property type="protein sequence ID" value="JAP45873.1"/>
    <property type="molecule type" value="Transcribed_RNA"/>
</dbReference>
<dbReference type="AlphaFoldDB" id="A0A0X3P2G9"/>
<sequence length="531" mass="63026">MKMGQEEWNNVLKGKVMEFRGITTNPHQAAQDREQLLHDRKVEKAEHDRMIRVGLISTESVQPYLTRRMLEAQTQECQLLNAMKQKEISEIMIKKNAEIEQKLGFFLDRQHFEEESRAKRTVALRQNDPELMKFARAVRSRAVGIMQRSQAIATELNRKMKKAEEDRIEREWMDALIASEQERECQERIAKYKIKQEFAKCVHDQLRDKMTLRCDDFQKEKHRCETVVAKELAELQAEKDLALKRKLELRDIFLAELERRRQARKDANKGEREFVLKKQQEMQEIEDFKEYKKELIKSAAEANRQKQVRAADQLIALKAAEAEELNSRAEKAAEQMAIDKAVLNSSMERDDIFREPFERVKKHADFRRELDLNNKWVAERRQVEREADAESTRVYLEACERQNELYKHRDQLRRQIGLETGECLRSQIAAKEKEREEQKLEKVAYAKSMEEAMRKLDEEINAEKKKLMDEFTIWKENVFLPEIEAKPMCANRTEREKRMIADNVTLRISETQDAYGTWQPEKPYHPLVRRA</sequence>
<accession>A0A0X3P2G9</accession>
<proteinExistence type="predicted"/>
<protein>
    <recommendedName>
        <fullName evidence="3">Trichohyalin-plectin-homology domain-containing protein</fullName>
    </recommendedName>
</protein>
<reference evidence="2" key="1">
    <citation type="submission" date="2016-01" db="EMBL/GenBank/DDBJ databases">
        <title>Reference transcriptome for the parasite Schistocephalus solidus: insights into the molecular evolution of parasitism.</title>
        <authorList>
            <person name="Hebert F.O."/>
            <person name="Grambauer S."/>
            <person name="Barber I."/>
            <person name="Landry C.R."/>
            <person name="Aubin-Horth N."/>
        </authorList>
    </citation>
    <scope>NUCLEOTIDE SEQUENCE</scope>
</reference>
<keyword evidence="1" id="KW-0175">Coiled coil</keyword>
<feature type="coiled-coil region" evidence="1">
    <location>
        <begin position="285"/>
        <end position="339"/>
    </location>
</feature>
<evidence type="ECO:0000256" key="1">
    <source>
        <dbReference type="SAM" id="Coils"/>
    </source>
</evidence>
<feature type="coiled-coil region" evidence="1">
    <location>
        <begin position="421"/>
        <end position="466"/>
    </location>
</feature>
<evidence type="ECO:0008006" key="3">
    <source>
        <dbReference type="Google" id="ProtNLM"/>
    </source>
</evidence>
<gene>
    <name evidence="2" type="ORF">TR134905</name>
</gene>
<evidence type="ECO:0000313" key="2">
    <source>
        <dbReference type="EMBL" id="JAP45873.1"/>
    </source>
</evidence>
<name>A0A0X3P2G9_SCHSO</name>